<proteinExistence type="predicted"/>
<gene>
    <name evidence="2" type="ORF">H010_12654</name>
</gene>
<protein>
    <submittedName>
        <fullName evidence="2">Endo alpha-1,4 polygalactosaminidase</fullName>
    </submittedName>
</protein>
<dbReference type="RefSeq" id="WP_068172086.1">
    <property type="nucleotide sequence ID" value="NZ_AOGK01000010.1"/>
</dbReference>
<dbReference type="SUPFAM" id="SSF51445">
    <property type="entry name" value="(Trans)glycosidases"/>
    <property type="match status" value="1"/>
</dbReference>
<dbReference type="Pfam" id="PF03537">
    <property type="entry name" value="Glyco_hydro_114"/>
    <property type="match status" value="1"/>
</dbReference>
<dbReference type="Proteomes" id="UP001152876">
    <property type="component" value="Unassembled WGS sequence"/>
</dbReference>
<dbReference type="AlphaFoldDB" id="A0A9X4NT03"/>
<dbReference type="InterPro" id="IPR013785">
    <property type="entry name" value="Aldolase_TIM"/>
</dbReference>
<dbReference type="EMBL" id="AOGK01000010">
    <property type="protein sequence ID" value="MDG5976109.1"/>
    <property type="molecule type" value="Genomic_DNA"/>
</dbReference>
<comment type="caution">
    <text evidence="2">The sequence shown here is derived from an EMBL/GenBank/DDBJ whole genome shotgun (WGS) entry which is preliminary data.</text>
</comment>
<dbReference type="InterPro" id="IPR004352">
    <property type="entry name" value="GH114_TIM-barrel"/>
</dbReference>
<dbReference type="InterPro" id="IPR017853">
    <property type="entry name" value="GH"/>
</dbReference>
<evidence type="ECO:0000313" key="3">
    <source>
        <dbReference type="Proteomes" id="UP001152876"/>
    </source>
</evidence>
<dbReference type="PROSITE" id="PS51257">
    <property type="entry name" value="PROKAR_LIPOPROTEIN"/>
    <property type="match status" value="1"/>
</dbReference>
<evidence type="ECO:0000313" key="2">
    <source>
        <dbReference type="EMBL" id="MDG5976109.1"/>
    </source>
</evidence>
<evidence type="ECO:0000259" key="1">
    <source>
        <dbReference type="Pfam" id="PF03537"/>
    </source>
</evidence>
<feature type="domain" description="Glycoside-hydrolase family GH114 TIM-barrel" evidence="1">
    <location>
        <begin position="46"/>
        <end position="270"/>
    </location>
</feature>
<reference evidence="2" key="1">
    <citation type="submission" date="2013-01" db="EMBL/GenBank/DDBJ databases">
        <title>Genome draft of Hydrogenophaga taeniospiralis 2K1.</title>
        <authorList>
            <person name="Gomila M."/>
            <person name="Lalucat J."/>
        </authorList>
    </citation>
    <scope>NUCLEOTIDE SEQUENCE</scope>
    <source>
        <strain evidence="2">CCUG 15921</strain>
    </source>
</reference>
<dbReference type="Gene3D" id="3.20.20.70">
    <property type="entry name" value="Aldolase class I"/>
    <property type="match status" value="1"/>
</dbReference>
<sequence>MPRSTLSPGRFVFALALATTALLVGGCGGGDREGTSSRWSPAVSDTWQWQLSGTINTSYSAKVYDIDLFDAPASTLNQLKSQGKRVVCYFSAGSSENWRPDFSRFGAADMGRPLDGWAGERWLDTRSANVRAIMKSRLELAASKGCDGVEPDNMDAYTNGSGFALDAATQLDYNRFLAREAHALGLAVGLKNDVDQLAALAPDFDFAVNEQCHEYNECGGYAVFVSAGKPVFNAEYLSRWRNDAADRERLCQASRAAGLRTLVLPPALDDRFRFSCD</sequence>
<name>A0A9X4NT03_9BURK</name>
<accession>A0A9X4NT03</accession>
<organism evidence="2 3">
    <name type="scientific">Hydrogenophaga taeniospiralis CCUG 15921</name>
    <dbReference type="NCBI Taxonomy" id="1281780"/>
    <lineage>
        <taxon>Bacteria</taxon>
        <taxon>Pseudomonadati</taxon>
        <taxon>Pseudomonadota</taxon>
        <taxon>Betaproteobacteria</taxon>
        <taxon>Burkholderiales</taxon>
        <taxon>Comamonadaceae</taxon>
        <taxon>Hydrogenophaga</taxon>
    </lineage>
</organism>
<dbReference type="PANTHER" id="PTHR35273:SF2">
    <property type="entry name" value="ALPHA-GALACTOSIDASE"/>
    <property type="match status" value="1"/>
</dbReference>
<dbReference type="PANTHER" id="PTHR35273">
    <property type="entry name" value="ALPHA-1,4 POLYGALACTOSAMINIDASE, PUTATIVE (AFU_ORTHOLOGUE AFUA_3G07890)-RELATED"/>
    <property type="match status" value="1"/>
</dbReference>
<keyword evidence="3" id="KW-1185">Reference proteome</keyword>